<evidence type="ECO:0000256" key="11">
    <source>
        <dbReference type="ARBA" id="ARBA00023014"/>
    </source>
</evidence>
<evidence type="ECO:0000259" key="16">
    <source>
        <dbReference type="PROSITE" id="PS51918"/>
    </source>
</evidence>
<dbReference type="SFLD" id="SFLDG01086">
    <property type="entry name" value="elongater_protein-like"/>
    <property type="match status" value="1"/>
</dbReference>
<keyword evidence="12" id="KW-0012">Acyltransferase</keyword>
<dbReference type="EMBL" id="MHLY01000003">
    <property type="protein sequence ID" value="OGZ19009.1"/>
    <property type="molecule type" value="Genomic_DNA"/>
</dbReference>
<dbReference type="GO" id="GO:0000049">
    <property type="term" value="F:tRNA binding"/>
    <property type="evidence" value="ECO:0007669"/>
    <property type="project" value="UniProtKB-KW"/>
</dbReference>
<evidence type="ECO:0000256" key="4">
    <source>
        <dbReference type="ARBA" id="ARBA00022555"/>
    </source>
</evidence>
<gene>
    <name evidence="17" type="ORF">A2175_01630</name>
</gene>
<keyword evidence="3" id="KW-0004">4Fe-4S</keyword>
<dbReference type="SFLD" id="SFLDS00029">
    <property type="entry name" value="Radical_SAM"/>
    <property type="match status" value="1"/>
</dbReference>
<dbReference type="NCBIfam" id="TIGR01211">
    <property type="entry name" value="ELP3"/>
    <property type="match status" value="1"/>
</dbReference>
<name>A0A1G2DZU2_9BACT</name>
<evidence type="ECO:0000256" key="3">
    <source>
        <dbReference type="ARBA" id="ARBA00022485"/>
    </source>
</evidence>
<dbReference type="SUPFAM" id="SSF102114">
    <property type="entry name" value="Radical SAM enzymes"/>
    <property type="match status" value="1"/>
</dbReference>
<evidence type="ECO:0000256" key="5">
    <source>
        <dbReference type="ARBA" id="ARBA00022679"/>
    </source>
</evidence>
<dbReference type="Pfam" id="PF04055">
    <property type="entry name" value="Radical_SAM"/>
    <property type="match status" value="1"/>
</dbReference>
<dbReference type="GO" id="GO:0051539">
    <property type="term" value="F:4 iron, 4 sulfur cluster binding"/>
    <property type="evidence" value="ECO:0007669"/>
    <property type="project" value="UniProtKB-KW"/>
</dbReference>
<comment type="similarity">
    <text evidence="2">Belongs to the ELP3 family.</text>
</comment>
<dbReference type="InterPro" id="IPR016181">
    <property type="entry name" value="Acyl_CoA_acyltransferase"/>
</dbReference>
<comment type="caution">
    <text evidence="17">The sequence shown here is derived from an EMBL/GenBank/DDBJ whole genome shotgun (WGS) entry which is preliminary data.</text>
</comment>
<evidence type="ECO:0000256" key="15">
    <source>
        <dbReference type="PIRSR" id="PIRSR005669-1"/>
    </source>
</evidence>
<feature type="binding site" evidence="15">
    <location>
        <position position="89"/>
    </location>
    <ligand>
        <name>[4Fe-4S] cluster</name>
        <dbReference type="ChEBI" id="CHEBI:49883"/>
        <note>4Fe-4S-S-AdoMet</note>
    </ligand>
</feature>
<evidence type="ECO:0000256" key="10">
    <source>
        <dbReference type="ARBA" id="ARBA00023004"/>
    </source>
</evidence>
<dbReference type="GO" id="GO:0033588">
    <property type="term" value="C:elongator holoenzyme complex"/>
    <property type="evidence" value="ECO:0007669"/>
    <property type="project" value="TreeGrafter"/>
</dbReference>
<keyword evidence="4" id="KW-0820">tRNA-binding</keyword>
<dbReference type="SMART" id="SM00729">
    <property type="entry name" value="Elp3"/>
    <property type="match status" value="1"/>
</dbReference>
<dbReference type="Pfam" id="PF00583">
    <property type="entry name" value="Acetyltransf_1"/>
    <property type="match status" value="1"/>
</dbReference>
<feature type="binding site" evidence="15">
    <location>
        <position position="96"/>
    </location>
    <ligand>
        <name>[4Fe-4S] cluster</name>
        <dbReference type="ChEBI" id="CHEBI:49883"/>
        <note>4Fe-4S-S-AdoMet</note>
    </ligand>
</feature>
<reference evidence="17 18" key="1">
    <citation type="journal article" date="2016" name="Nat. Commun.">
        <title>Thousands of microbial genomes shed light on interconnected biogeochemical processes in an aquifer system.</title>
        <authorList>
            <person name="Anantharaman K."/>
            <person name="Brown C.T."/>
            <person name="Hug L.A."/>
            <person name="Sharon I."/>
            <person name="Castelle C.J."/>
            <person name="Probst A.J."/>
            <person name="Thomas B.C."/>
            <person name="Singh A."/>
            <person name="Wilkins M.J."/>
            <person name="Karaoz U."/>
            <person name="Brodie E.L."/>
            <person name="Williams K.H."/>
            <person name="Hubbard S.S."/>
            <person name="Banfield J.F."/>
        </authorList>
    </citation>
    <scope>NUCLEOTIDE SEQUENCE [LARGE SCALE GENOMIC DNA]</scope>
</reference>
<dbReference type="STRING" id="1801663.A2175_01630"/>
<protein>
    <recommendedName>
        <fullName evidence="13">tRNA carboxymethyluridine synthase</fullName>
        <ecNumber evidence="13">2.3.1.311</ecNumber>
    </recommendedName>
</protein>
<dbReference type="GO" id="GO:0005737">
    <property type="term" value="C:cytoplasm"/>
    <property type="evidence" value="ECO:0007669"/>
    <property type="project" value="TreeGrafter"/>
</dbReference>
<keyword evidence="11 15" id="KW-0411">Iron-sulfur</keyword>
<dbReference type="InterPro" id="IPR006638">
    <property type="entry name" value="Elp3/MiaA/NifB-like_rSAM"/>
</dbReference>
<dbReference type="GO" id="GO:0046872">
    <property type="term" value="F:metal ion binding"/>
    <property type="evidence" value="ECO:0007669"/>
    <property type="project" value="UniProtKB-KW"/>
</dbReference>
<keyword evidence="5" id="KW-0808">Transferase</keyword>
<keyword evidence="9" id="KW-0694">RNA-binding</keyword>
<comment type="catalytic activity">
    <reaction evidence="14">
        <text>uridine(34) in tRNA + acetyl-CoA + S-adenosyl-L-methionine + H2O = 5-(carboxymethyl)uridine(34) in tRNA + 5'-deoxyadenosine + L-methionine + CoA + 2 H(+)</text>
        <dbReference type="Rhea" id="RHEA:61020"/>
        <dbReference type="Rhea" id="RHEA-COMP:10407"/>
        <dbReference type="Rhea" id="RHEA-COMP:11727"/>
        <dbReference type="ChEBI" id="CHEBI:15377"/>
        <dbReference type="ChEBI" id="CHEBI:15378"/>
        <dbReference type="ChEBI" id="CHEBI:17319"/>
        <dbReference type="ChEBI" id="CHEBI:57287"/>
        <dbReference type="ChEBI" id="CHEBI:57288"/>
        <dbReference type="ChEBI" id="CHEBI:57844"/>
        <dbReference type="ChEBI" id="CHEBI:59789"/>
        <dbReference type="ChEBI" id="CHEBI:65315"/>
        <dbReference type="ChEBI" id="CHEBI:74882"/>
        <dbReference type="EC" id="2.3.1.311"/>
    </reaction>
    <physiologicalReaction direction="left-to-right" evidence="14">
        <dbReference type="Rhea" id="RHEA:61021"/>
    </physiologicalReaction>
</comment>
<organism evidence="17 18">
    <name type="scientific">Candidatus Nealsonbacteria bacterium RBG_13_42_11</name>
    <dbReference type="NCBI Taxonomy" id="1801663"/>
    <lineage>
        <taxon>Bacteria</taxon>
        <taxon>Candidatus Nealsoniibacteriota</taxon>
    </lineage>
</organism>
<dbReference type="SFLD" id="SFLDF00344">
    <property type="entry name" value="ELP3-like"/>
    <property type="match status" value="1"/>
</dbReference>
<dbReference type="SUPFAM" id="SSF55729">
    <property type="entry name" value="Acyl-CoA N-acyltransferases (Nat)"/>
    <property type="match status" value="1"/>
</dbReference>
<evidence type="ECO:0000256" key="9">
    <source>
        <dbReference type="ARBA" id="ARBA00022884"/>
    </source>
</evidence>
<evidence type="ECO:0000256" key="6">
    <source>
        <dbReference type="ARBA" id="ARBA00022691"/>
    </source>
</evidence>
<dbReference type="PIRSF" id="PIRSF005669">
    <property type="entry name" value="Hist_AcTrfase_ELP3"/>
    <property type="match status" value="1"/>
</dbReference>
<evidence type="ECO:0000313" key="17">
    <source>
        <dbReference type="EMBL" id="OGZ19009.1"/>
    </source>
</evidence>
<dbReference type="GO" id="GO:0106261">
    <property type="term" value="F:tRNA uridine(34) acetyltransferase activity"/>
    <property type="evidence" value="ECO:0007669"/>
    <property type="project" value="UniProtKB-EC"/>
</dbReference>
<dbReference type="GO" id="GO:0002926">
    <property type="term" value="P:tRNA wobble base 5-methoxycarbonylmethyl-2-thiouridinylation"/>
    <property type="evidence" value="ECO:0007669"/>
    <property type="project" value="TreeGrafter"/>
</dbReference>
<evidence type="ECO:0000256" key="2">
    <source>
        <dbReference type="ARBA" id="ARBA00005494"/>
    </source>
</evidence>
<sequence>MKIASKIIKDLIKTRAITPDDLASFKRKIAKRYNIPCLSNIELLKVYHELTTNKRIKKSEKIENLLITRPVRSLSGIVNISVLTKPYPCPGKCLYCPAESGIPKSYVSGEPAVERAKKLKFDPYLQVKKRIEMLEAEGHPADKIELRIVGGTWSYYPKSYQNWFVKKCFDACNEKQGENLKEAQKLNEKAKYRIIGLSVETRPDFVNTLEIKQLRNLGTTMVELGVQSVYDDVLKLNLRGHGIKETILATKLLKDTGFKVLYQMMPDLPGSSLKKDEKMFEELFKNPDFQPDLLKIYPCALLKEAPLYKLYKEGKYRPYTETQLTKLIEKIKKGIPYYVRIQRISRDIPSKTIVAGPAKVSNLRQFLLEKMKKEGWQCKCIRCREVKEKYLPKEKLYLFRENYKASGGKEIFLSFENKNGTKLCSLLRLRLSSQNKALIREIHTYGQLVPLSQKQTAIQHQGLGKKLIKEAEKIAKKEFGLKKIAVIAGIGARDYFRKLGYKLKDTYMVKSI</sequence>
<evidence type="ECO:0000256" key="1">
    <source>
        <dbReference type="ARBA" id="ARBA00005217"/>
    </source>
</evidence>
<evidence type="ECO:0000313" key="18">
    <source>
        <dbReference type="Proteomes" id="UP000176755"/>
    </source>
</evidence>
<dbReference type="InterPro" id="IPR032432">
    <property type="entry name" value="Radical_SAM_C"/>
</dbReference>
<comment type="pathway">
    <text evidence="1">tRNA modification.</text>
</comment>
<keyword evidence="7" id="KW-0819">tRNA processing</keyword>
<proteinExistence type="inferred from homology"/>
<dbReference type="PANTHER" id="PTHR11135:SF2">
    <property type="entry name" value="ELONGATOR COMPLEX PROTEIN 3"/>
    <property type="match status" value="1"/>
</dbReference>
<dbReference type="EC" id="2.3.1.311" evidence="13"/>
<keyword evidence="8 15" id="KW-0479">Metal-binding</keyword>
<feature type="domain" description="Radical SAM core" evidence="16">
    <location>
        <begin position="74"/>
        <end position="338"/>
    </location>
</feature>
<dbReference type="InterPro" id="IPR034687">
    <property type="entry name" value="ELP3-like"/>
</dbReference>
<evidence type="ECO:0000256" key="13">
    <source>
        <dbReference type="ARBA" id="ARBA00044771"/>
    </source>
</evidence>
<feature type="binding site" evidence="15">
    <location>
        <position position="93"/>
    </location>
    <ligand>
        <name>[4Fe-4S] cluster</name>
        <dbReference type="ChEBI" id="CHEBI:49883"/>
        <note>4Fe-4S-S-AdoMet</note>
    </ligand>
</feature>
<keyword evidence="10 15" id="KW-0408">Iron</keyword>
<dbReference type="InterPro" id="IPR007197">
    <property type="entry name" value="rSAM"/>
</dbReference>
<evidence type="ECO:0000256" key="14">
    <source>
        <dbReference type="ARBA" id="ARBA00047372"/>
    </source>
</evidence>
<evidence type="ECO:0000256" key="12">
    <source>
        <dbReference type="ARBA" id="ARBA00023315"/>
    </source>
</evidence>
<evidence type="ECO:0000256" key="8">
    <source>
        <dbReference type="ARBA" id="ARBA00022723"/>
    </source>
</evidence>
<dbReference type="Proteomes" id="UP000176755">
    <property type="component" value="Unassembled WGS sequence"/>
</dbReference>
<dbReference type="PROSITE" id="PS51918">
    <property type="entry name" value="RADICAL_SAM"/>
    <property type="match status" value="1"/>
</dbReference>
<dbReference type="Gene3D" id="3.40.630.30">
    <property type="match status" value="1"/>
</dbReference>
<dbReference type="Pfam" id="PF16199">
    <property type="entry name" value="Radical_SAM_C"/>
    <property type="match status" value="1"/>
</dbReference>
<evidence type="ECO:0000256" key="7">
    <source>
        <dbReference type="ARBA" id="ARBA00022694"/>
    </source>
</evidence>
<dbReference type="InterPro" id="IPR058240">
    <property type="entry name" value="rSAM_sf"/>
</dbReference>
<dbReference type="PANTHER" id="PTHR11135">
    <property type="entry name" value="HISTONE ACETYLTRANSFERASE-RELATED"/>
    <property type="match status" value="1"/>
</dbReference>
<dbReference type="AlphaFoldDB" id="A0A1G2DZU2"/>
<dbReference type="InterPro" id="IPR000182">
    <property type="entry name" value="GNAT_dom"/>
</dbReference>
<accession>A0A1G2DZU2</accession>
<comment type="cofactor">
    <cofactor evidence="15">
        <name>[4Fe-4S] cluster</name>
        <dbReference type="ChEBI" id="CHEBI:49883"/>
    </cofactor>
    <text evidence="15">Binds 1 [4Fe-4S] cluster. The cluster is coordinated with 3 cysteines and an exchangeable S-adenosyl-L-methionine.</text>
</comment>
<keyword evidence="6" id="KW-0949">S-adenosyl-L-methionine</keyword>
<dbReference type="InterPro" id="IPR039661">
    <property type="entry name" value="ELP3"/>
</dbReference>